<sequence length="532" mass="59337">MGTLWFNGTFYTMTDEGASVEAVFTKNGYITGTGSVQELETRFKDFITDRVDLQGNTVYPGFVDSHMHLIGHGETLIRLDLSKMNTKEQVLLAVKEKAASTPEGSWVIGEGFNENLWEDSEVVTRQEIDEVVPDQPVLLKRICRHAMVANSKALEMAGIDLATENPPGGVIEKNTDGELNGVLKDTAQDLLVDAMPSPTGEYLEAAMTKAIENCWKLGLVGGHTEDLSYYGNFEKTYQTFMNVIEKAGRKFRSHLLVHQAVIDDWKEAGSTFMGGTSLVEFGAMKIFADGALGGRTALLSHPYKDDPATNGVAIHTQERLTELVKKARELQLPIAVHTIGDQAFENVLDVVEAYPTFNGRRDRFIHAQLLRRELIDRIKKLPLILDIQPRFVASDFPWVIDRIGEENMEYNYAWKTLLDEGIPCAGGSDAPIEPVNPLLGMHAAVTRTNPLDPQKTVYMEDQRLSMYEAVSLFTKGSAYACHHEHDHGMIKEGYRADFTVLPKDLFKIDADELLGMEVEMTIVDETVVYKKA</sequence>
<dbReference type="InterPro" id="IPR033932">
    <property type="entry name" value="YtcJ-like"/>
</dbReference>
<dbReference type="RefSeq" id="WP_148954647.1">
    <property type="nucleotide sequence ID" value="NZ_VTEG01000015.1"/>
</dbReference>
<dbReference type="SUPFAM" id="SSF51556">
    <property type="entry name" value="Metallo-dependent hydrolases"/>
    <property type="match status" value="1"/>
</dbReference>
<evidence type="ECO:0000259" key="1">
    <source>
        <dbReference type="Pfam" id="PF07969"/>
    </source>
</evidence>
<dbReference type="GO" id="GO:0016810">
    <property type="term" value="F:hydrolase activity, acting on carbon-nitrogen (but not peptide) bonds"/>
    <property type="evidence" value="ECO:0007669"/>
    <property type="project" value="InterPro"/>
</dbReference>
<dbReference type="PANTHER" id="PTHR22642">
    <property type="entry name" value="IMIDAZOLONEPROPIONASE"/>
    <property type="match status" value="1"/>
</dbReference>
<dbReference type="InterPro" id="IPR013108">
    <property type="entry name" value="Amidohydro_3"/>
</dbReference>
<dbReference type="InterPro" id="IPR011059">
    <property type="entry name" value="Metal-dep_hydrolase_composite"/>
</dbReference>
<dbReference type="Gene3D" id="3.10.310.70">
    <property type="match status" value="1"/>
</dbReference>
<dbReference type="AlphaFoldDB" id="A0A5D4M8S8"/>
<feature type="domain" description="Amidohydrolase 3" evidence="1">
    <location>
        <begin position="51"/>
        <end position="529"/>
    </location>
</feature>
<comment type="caution">
    <text evidence="2">The sequence shown here is derived from an EMBL/GenBank/DDBJ whole genome shotgun (WGS) entry which is preliminary data.</text>
</comment>
<reference evidence="2 3" key="1">
    <citation type="submission" date="2019-08" db="EMBL/GenBank/DDBJ databases">
        <title>Bacillus genomes from the desert of Cuatro Cienegas, Coahuila.</title>
        <authorList>
            <person name="Olmedo-Alvarez G."/>
        </authorList>
    </citation>
    <scope>NUCLEOTIDE SEQUENCE [LARGE SCALE GENOMIC DNA]</scope>
    <source>
        <strain evidence="2 3">CH128b_4D</strain>
    </source>
</reference>
<dbReference type="Gene3D" id="3.20.20.140">
    <property type="entry name" value="Metal-dependent hydrolases"/>
    <property type="match status" value="1"/>
</dbReference>
<dbReference type="EMBL" id="VTEG01000015">
    <property type="protein sequence ID" value="TYR97931.1"/>
    <property type="molecule type" value="Genomic_DNA"/>
</dbReference>
<dbReference type="PANTHER" id="PTHR22642:SF2">
    <property type="entry name" value="PROTEIN LONG AFTER FAR-RED 3"/>
    <property type="match status" value="1"/>
</dbReference>
<protein>
    <submittedName>
        <fullName evidence="2">Amidohydrolase</fullName>
    </submittedName>
</protein>
<dbReference type="CDD" id="cd01300">
    <property type="entry name" value="YtcJ_like"/>
    <property type="match status" value="1"/>
</dbReference>
<organism evidence="2 3">
    <name type="scientific">Rossellomorea vietnamensis</name>
    <dbReference type="NCBI Taxonomy" id="218284"/>
    <lineage>
        <taxon>Bacteria</taxon>
        <taxon>Bacillati</taxon>
        <taxon>Bacillota</taxon>
        <taxon>Bacilli</taxon>
        <taxon>Bacillales</taxon>
        <taxon>Bacillaceae</taxon>
        <taxon>Rossellomorea</taxon>
    </lineage>
</organism>
<accession>A0A5D4M8S8</accession>
<evidence type="ECO:0000313" key="2">
    <source>
        <dbReference type="EMBL" id="TYR97931.1"/>
    </source>
</evidence>
<dbReference type="Proteomes" id="UP000325182">
    <property type="component" value="Unassembled WGS sequence"/>
</dbReference>
<dbReference type="InterPro" id="IPR032466">
    <property type="entry name" value="Metal_Hydrolase"/>
</dbReference>
<dbReference type="SUPFAM" id="SSF51338">
    <property type="entry name" value="Composite domain of metallo-dependent hydrolases"/>
    <property type="match status" value="1"/>
</dbReference>
<name>A0A5D4M8S8_9BACI</name>
<dbReference type="Gene3D" id="2.30.40.10">
    <property type="entry name" value="Urease, subunit C, domain 1"/>
    <property type="match status" value="1"/>
</dbReference>
<dbReference type="Pfam" id="PF07969">
    <property type="entry name" value="Amidohydro_3"/>
    <property type="match status" value="1"/>
</dbReference>
<gene>
    <name evidence="2" type="ORF">FZC84_17180</name>
</gene>
<evidence type="ECO:0000313" key="3">
    <source>
        <dbReference type="Proteomes" id="UP000325182"/>
    </source>
</evidence>
<keyword evidence="2" id="KW-0378">Hydrolase</keyword>
<proteinExistence type="predicted"/>